<gene>
    <name evidence="1" type="ORF">DPMN_015487</name>
</gene>
<organism evidence="1 2">
    <name type="scientific">Dreissena polymorpha</name>
    <name type="common">Zebra mussel</name>
    <name type="synonym">Mytilus polymorpha</name>
    <dbReference type="NCBI Taxonomy" id="45954"/>
    <lineage>
        <taxon>Eukaryota</taxon>
        <taxon>Metazoa</taxon>
        <taxon>Spiralia</taxon>
        <taxon>Lophotrochozoa</taxon>
        <taxon>Mollusca</taxon>
        <taxon>Bivalvia</taxon>
        <taxon>Autobranchia</taxon>
        <taxon>Heteroconchia</taxon>
        <taxon>Euheterodonta</taxon>
        <taxon>Imparidentia</taxon>
        <taxon>Neoheterodontei</taxon>
        <taxon>Myida</taxon>
        <taxon>Dreissenoidea</taxon>
        <taxon>Dreissenidae</taxon>
        <taxon>Dreissena</taxon>
    </lineage>
</organism>
<protein>
    <submittedName>
        <fullName evidence="1">Uncharacterized protein</fullName>
    </submittedName>
</protein>
<evidence type="ECO:0000313" key="2">
    <source>
        <dbReference type="Proteomes" id="UP000828390"/>
    </source>
</evidence>
<reference evidence="1" key="1">
    <citation type="journal article" date="2019" name="bioRxiv">
        <title>The Genome of the Zebra Mussel, Dreissena polymorpha: A Resource for Invasive Species Research.</title>
        <authorList>
            <person name="McCartney M.A."/>
            <person name="Auch B."/>
            <person name="Kono T."/>
            <person name="Mallez S."/>
            <person name="Zhang Y."/>
            <person name="Obille A."/>
            <person name="Becker A."/>
            <person name="Abrahante J.E."/>
            <person name="Garbe J."/>
            <person name="Badalamenti J.P."/>
            <person name="Herman A."/>
            <person name="Mangelson H."/>
            <person name="Liachko I."/>
            <person name="Sullivan S."/>
            <person name="Sone E.D."/>
            <person name="Koren S."/>
            <person name="Silverstein K.A.T."/>
            <person name="Beckman K.B."/>
            <person name="Gohl D.M."/>
        </authorList>
    </citation>
    <scope>NUCLEOTIDE SEQUENCE</scope>
    <source>
        <strain evidence="1">Duluth1</strain>
        <tissue evidence="1">Whole animal</tissue>
    </source>
</reference>
<proteinExistence type="predicted"/>
<evidence type="ECO:0000313" key="1">
    <source>
        <dbReference type="EMBL" id="KAH3891388.1"/>
    </source>
</evidence>
<dbReference type="Proteomes" id="UP000828390">
    <property type="component" value="Unassembled WGS sequence"/>
</dbReference>
<dbReference type="EMBL" id="JAIWYP010000001">
    <property type="protein sequence ID" value="KAH3891388.1"/>
    <property type="molecule type" value="Genomic_DNA"/>
</dbReference>
<keyword evidence="2" id="KW-1185">Reference proteome</keyword>
<accession>A0A9D4S5L4</accession>
<reference evidence="1" key="2">
    <citation type="submission" date="2020-11" db="EMBL/GenBank/DDBJ databases">
        <authorList>
            <person name="McCartney M.A."/>
            <person name="Auch B."/>
            <person name="Kono T."/>
            <person name="Mallez S."/>
            <person name="Becker A."/>
            <person name="Gohl D.M."/>
            <person name="Silverstein K.A.T."/>
            <person name="Koren S."/>
            <person name="Bechman K.B."/>
            <person name="Herman A."/>
            <person name="Abrahante J.E."/>
            <person name="Garbe J."/>
        </authorList>
    </citation>
    <scope>NUCLEOTIDE SEQUENCE</scope>
    <source>
        <strain evidence="1">Duluth1</strain>
        <tissue evidence="1">Whole animal</tissue>
    </source>
</reference>
<sequence>MVCQALAANKRLGDRSFLKIFPYAPSKTFINHGQISEDASVLAASEDAETAKKLKAYKNYGESHANRSSQNSLKMDDEY</sequence>
<comment type="caution">
    <text evidence="1">The sequence shown here is derived from an EMBL/GenBank/DDBJ whole genome shotgun (WGS) entry which is preliminary data.</text>
</comment>
<name>A0A9D4S5L4_DREPO</name>
<dbReference type="AlphaFoldDB" id="A0A9D4S5L4"/>